<dbReference type="PROSITE" id="PS50268">
    <property type="entry name" value="CADHERIN_2"/>
    <property type="match status" value="7"/>
</dbReference>
<dbReference type="SMART" id="SM00112">
    <property type="entry name" value="CA"/>
    <property type="match status" value="6"/>
</dbReference>
<dbReference type="PANTHER" id="PTHR24028:SF146">
    <property type="entry name" value="CADHERIN 96CB, ISOFORM D-RELATED"/>
    <property type="match status" value="1"/>
</dbReference>
<comment type="subcellular location">
    <subcellularLocation>
        <location evidence="1">Membrane</location>
        <topology evidence="1">Single-pass membrane protein</topology>
    </subcellularLocation>
</comment>
<accession>A0A4Z2D6P8</accession>
<keyword evidence="7" id="KW-0472">Membrane</keyword>
<comment type="caution">
    <text evidence="11">The sequence shown here is derived from an EMBL/GenBank/DDBJ whole genome shotgun (WGS) entry which is preliminary data.</text>
</comment>
<dbReference type="OrthoDB" id="6079678at2759"/>
<keyword evidence="6" id="KW-1133">Transmembrane helix</keyword>
<gene>
    <name evidence="11" type="ORF">EWB00_004045</name>
</gene>
<keyword evidence="12" id="KW-1185">Reference proteome</keyword>
<keyword evidence="2" id="KW-0812">Transmembrane</keyword>
<protein>
    <submittedName>
        <fullName evidence="11">Protocadherin-9</fullName>
    </submittedName>
</protein>
<keyword evidence="3" id="KW-0677">Repeat</keyword>
<dbReference type="InterPro" id="IPR002126">
    <property type="entry name" value="Cadherin-like_dom"/>
</dbReference>
<feature type="domain" description="Cadherin" evidence="10">
    <location>
        <begin position="526"/>
        <end position="643"/>
    </location>
</feature>
<evidence type="ECO:0000256" key="6">
    <source>
        <dbReference type="ARBA" id="ARBA00022989"/>
    </source>
</evidence>
<keyword evidence="8" id="KW-0325">Glycoprotein</keyword>
<dbReference type="PRINTS" id="PR00205">
    <property type="entry name" value="CADHERIN"/>
</dbReference>
<proteinExistence type="predicted"/>
<dbReference type="CDD" id="cd11304">
    <property type="entry name" value="Cadherin_repeat"/>
    <property type="match status" value="6"/>
</dbReference>
<name>A0A4Z2D6P8_SCHJA</name>
<feature type="domain" description="Cadherin" evidence="10">
    <location>
        <begin position="267"/>
        <end position="349"/>
    </location>
</feature>
<evidence type="ECO:0000256" key="5">
    <source>
        <dbReference type="ARBA" id="ARBA00022889"/>
    </source>
</evidence>
<feature type="domain" description="Cadherin" evidence="10">
    <location>
        <begin position="27"/>
        <end position="141"/>
    </location>
</feature>
<evidence type="ECO:0000256" key="1">
    <source>
        <dbReference type="ARBA" id="ARBA00004167"/>
    </source>
</evidence>
<dbReference type="PROSITE" id="PS00232">
    <property type="entry name" value="CADHERIN_1"/>
    <property type="match status" value="3"/>
</dbReference>
<evidence type="ECO:0000256" key="9">
    <source>
        <dbReference type="PROSITE-ProRule" id="PRU00043"/>
    </source>
</evidence>
<evidence type="ECO:0000256" key="3">
    <source>
        <dbReference type="ARBA" id="ARBA00022737"/>
    </source>
</evidence>
<feature type="domain" description="Cadherin" evidence="10">
    <location>
        <begin position="168"/>
        <end position="266"/>
    </location>
</feature>
<dbReference type="EMBL" id="SKCS01000260">
    <property type="protein sequence ID" value="TNN12153.1"/>
    <property type="molecule type" value="Genomic_DNA"/>
</dbReference>
<evidence type="ECO:0000256" key="8">
    <source>
        <dbReference type="ARBA" id="ARBA00023180"/>
    </source>
</evidence>
<sequence>MSTAFIDTVSLLYTTNSSNQNNDAKIFHDKLQYTIPENQPIHYRIGKIDEDLLKTSIQFNTTNLHYKLHELSDYIEVNETTSLLVTKTLIDLESICSRHCHEVTYQAELHHYVTVWLHNQLIGIVYIQLIIIDIDDNKPIFPLTITRPYKLQLKEVIYHVGKSIELPTAIDNDIQPNHRQIVYRLDALPNHQSIVFNTFHLVIRNNSRLLLILQNDFDYELIQQYHFYVICSSPSTTTNNKQNQSIEDYLEIIIDVLNINDMEPIFSQSIYEIQILENTAINSIIYELIAIDKDVNSTLIYSMENDVNMNVKEKFFIKSTGEVIIKNALDYEECHVYSLILIDVNDEQPEFLLNPYELTIKENQPAKTLIGQLLIIDRDSPEVNGQVHCEEPSNLRQNQPILFVQESLYLHDKTSYQDVYNTSSSSMFSTISSNTETHVYQRYTLYSQKKFDREHTTEKYQTILYCWDGVSSSRTLSQVYSPETLHTDQREPIVVATTTFPSSSLTATMTIVLQILDENDNEPTFDKQLYITTTKENSPIGTKIIKMNATDKDVGVNGEIYYGLEMNELIMPYFQIDSTTGWIINSAVIDREAQATFKLTVLAIDGGYQAPSSESLQHSSVHHTATTQLLIHILDENDNPPEFHGPRQFAIEENQPVNTWIGDLQAFDRDEGINSEVTFRLYSDQLSINNIDYESKPNISQISRDYNLPIHLLNNGSLFTTRSLDRENQSHYCFEVIATDHGHQKVYSTEETICIRVLDVNDNKPYFNEIKGEVYAMNITSLNESLTTVNSMMESSKNSSSISLVYVSVYEEPGYCVLIAKAIDLDEGINSQLRYNILYQYSSINVTSMKHQTILDAFQMDSLSGQVILTRNLHQYELGTYEMIITVEDNGKPVQRSEKKYNRLRGLLASEKDLITNIMSLSMKDILYLVEESNLTYSNDKNSYRKEFNETIVNHDNAKISLYKNEIVYNACEFSMHNQRNGYTSGGNVDILSDNIPLHTTYQGLVISNNYSNTIAMDNCIIPHYKFIGPNIYANNNISTCRNNINEAITFTNPVACTMNMHTNEHELNVIHGTRPMSIERVLSPLNIVNNTIQPAEWSSFIVQLPQNDNQQISLNNPMYNQHIQCSLHSLQQLNCYHSSYPSTNLSTSFIQLTSSNNSMSKSNHYTNTLPISSNTYLQFPKSISLTPVSLLNTSALLDSKSFDIKMFRLLNFQFLALHYCASFTNEALIYLHEIRYMLEEEVKVNNVALITRL</sequence>
<dbReference type="Gene3D" id="2.60.40.60">
    <property type="entry name" value="Cadherins"/>
    <property type="match status" value="7"/>
</dbReference>
<dbReference type="Pfam" id="PF00028">
    <property type="entry name" value="Cadherin"/>
    <property type="match status" value="2"/>
</dbReference>
<dbReference type="GO" id="GO:0007156">
    <property type="term" value="P:homophilic cell adhesion via plasma membrane adhesion molecules"/>
    <property type="evidence" value="ECO:0007669"/>
    <property type="project" value="InterPro"/>
</dbReference>
<keyword evidence="5" id="KW-0130">Cell adhesion</keyword>
<evidence type="ECO:0000259" key="10">
    <source>
        <dbReference type="PROSITE" id="PS50268"/>
    </source>
</evidence>
<organism evidence="11 12">
    <name type="scientific">Schistosoma japonicum</name>
    <name type="common">Blood fluke</name>
    <dbReference type="NCBI Taxonomy" id="6182"/>
    <lineage>
        <taxon>Eukaryota</taxon>
        <taxon>Metazoa</taxon>
        <taxon>Spiralia</taxon>
        <taxon>Lophotrochozoa</taxon>
        <taxon>Platyhelminthes</taxon>
        <taxon>Trematoda</taxon>
        <taxon>Digenea</taxon>
        <taxon>Strigeidida</taxon>
        <taxon>Schistosomatoidea</taxon>
        <taxon>Schistosomatidae</taxon>
        <taxon>Schistosoma</taxon>
    </lineage>
</organism>
<dbReference type="AlphaFoldDB" id="A0A4Z2D6P8"/>
<feature type="domain" description="Cadherin" evidence="10">
    <location>
        <begin position="784"/>
        <end position="893"/>
    </location>
</feature>
<dbReference type="InterPro" id="IPR050174">
    <property type="entry name" value="Protocadherin/Cadherin-CA"/>
</dbReference>
<dbReference type="GO" id="GO:0005886">
    <property type="term" value="C:plasma membrane"/>
    <property type="evidence" value="ECO:0007669"/>
    <property type="project" value="InterPro"/>
</dbReference>
<evidence type="ECO:0000256" key="4">
    <source>
        <dbReference type="ARBA" id="ARBA00022837"/>
    </source>
</evidence>
<dbReference type="PANTHER" id="PTHR24028">
    <property type="entry name" value="CADHERIN-87A"/>
    <property type="match status" value="1"/>
</dbReference>
<dbReference type="FunFam" id="2.60.40.60:FF:000092">
    <property type="entry name" value="Protocadherin 8"/>
    <property type="match status" value="1"/>
</dbReference>
<keyword evidence="4 9" id="KW-0106">Calcium</keyword>
<dbReference type="SUPFAM" id="SSF49313">
    <property type="entry name" value="Cadherin-like"/>
    <property type="match status" value="6"/>
</dbReference>
<feature type="domain" description="Cadherin" evidence="10">
    <location>
        <begin position="352"/>
        <end position="525"/>
    </location>
</feature>
<evidence type="ECO:0000256" key="7">
    <source>
        <dbReference type="ARBA" id="ARBA00023136"/>
    </source>
</evidence>
<evidence type="ECO:0000256" key="2">
    <source>
        <dbReference type="ARBA" id="ARBA00022692"/>
    </source>
</evidence>
<dbReference type="STRING" id="6182.A0A4Z2D6P8"/>
<evidence type="ECO:0000313" key="11">
    <source>
        <dbReference type="EMBL" id="TNN12153.1"/>
    </source>
</evidence>
<dbReference type="InterPro" id="IPR020894">
    <property type="entry name" value="Cadherin_CS"/>
</dbReference>
<dbReference type="Proteomes" id="UP000311919">
    <property type="component" value="Unassembled WGS sequence"/>
</dbReference>
<evidence type="ECO:0000313" key="12">
    <source>
        <dbReference type="Proteomes" id="UP000311919"/>
    </source>
</evidence>
<reference evidence="11 12" key="1">
    <citation type="submission" date="2019-03" db="EMBL/GenBank/DDBJ databases">
        <title>An improved genome assembly of the fluke Schistosoma japonicum.</title>
        <authorList>
            <person name="Hu W."/>
            <person name="Luo F."/>
            <person name="Yin M."/>
            <person name="Mo X."/>
            <person name="Sun C."/>
            <person name="Wu Q."/>
            <person name="Zhu B."/>
            <person name="Xiang M."/>
            <person name="Wang J."/>
            <person name="Wang Y."/>
            <person name="Zhang T."/>
            <person name="Xu B."/>
            <person name="Zheng H."/>
            <person name="Feng Z."/>
        </authorList>
    </citation>
    <scope>NUCLEOTIDE SEQUENCE [LARGE SCALE GENOMIC DNA]</scope>
    <source>
        <strain evidence="11">HuSjv2</strain>
        <tissue evidence="11">Worms</tissue>
    </source>
</reference>
<dbReference type="FunFam" id="2.60.40.60:FF:000002">
    <property type="entry name" value="Protocadherin alpha 2"/>
    <property type="match status" value="1"/>
</dbReference>
<dbReference type="InterPro" id="IPR015919">
    <property type="entry name" value="Cadherin-like_sf"/>
</dbReference>
<dbReference type="GO" id="GO:0005509">
    <property type="term" value="F:calcium ion binding"/>
    <property type="evidence" value="ECO:0007669"/>
    <property type="project" value="UniProtKB-UniRule"/>
</dbReference>
<feature type="domain" description="Cadherin" evidence="10">
    <location>
        <begin position="643"/>
        <end position="767"/>
    </location>
</feature>